<dbReference type="OrthoDB" id="338827at2"/>
<dbReference type="InterPro" id="IPR036280">
    <property type="entry name" value="Multihaem_cyt_sf"/>
</dbReference>
<comment type="caution">
    <text evidence="1">The sequence shown here is derived from an EMBL/GenBank/DDBJ whole genome shotgun (WGS) entry which is preliminary data.</text>
</comment>
<accession>A0A255ZZC2</accession>
<dbReference type="RefSeq" id="WP_094485486.1">
    <property type="nucleotide sequence ID" value="NZ_NOXX01000159.1"/>
</dbReference>
<dbReference type="AlphaFoldDB" id="A0A255ZZC2"/>
<evidence type="ECO:0008006" key="3">
    <source>
        <dbReference type="Google" id="ProtNLM"/>
    </source>
</evidence>
<name>A0A255ZZC2_9FLAO</name>
<organism evidence="1 2">
    <name type="scientific">Flavobacterium aurantiibacter</name>
    <dbReference type="NCBI Taxonomy" id="2023067"/>
    <lineage>
        <taxon>Bacteria</taxon>
        <taxon>Pseudomonadati</taxon>
        <taxon>Bacteroidota</taxon>
        <taxon>Flavobacteriia</taxon>
        <taxon>Flavobacteriales</taxon>
        <taxon>Flavobacteriaceae</taxon>
        <taxon>Flavobacterium</taxon>
    </lineage>
</organism>
<evidence type="ECO:0000313" key="2">
    <source>
        <dbReference type="Proteomes" id="UP000216035"/>
    </source>
</evidence>
<reference evidence="1 2" key="1">
    <citation type="submission" date="2017-07" db="EMBL/GenBank/DDBJ databases">
        <title>Flavobacterium cyanobacteriorum sp. nov., isolated from cyanobacterial aggregates in a eutrophic lake.</title>
        <authorList>
            <person name="Cai H."/>
        </authorList>
    </citation>
    <scope>NUCLEOTIDE SEQUENCE [LARGE SCALE GENOMIC DNA]</scope>
    <source>
        <strain evidence="1 2">TH167</strain>
    </source>
</reference>
<dbReference type="Proteomes" id="UP000216035">
    <property type="component" value="Unassembled WGS sequence"/>
</dbReference>
<gene>
    <name evidence="1" type="ORF">CHX27_04050</name>
</gene>
<protein>
    <recommendedName>
        <fullName evidence="3">Cytochrome c domain-containing protein</fullName>
    </recommendedName>
</protein>
<proteinExistence type="predicted"/>
<dbReference type="SUPFAM" id="SSF48695">
    <property type="entry name" value="Multiheme cytochromes"/>
    <property type="match status" value="1"/>
</dbReference>
<dbReference type="PROSITE" id="PS51257">
    <property type="entry name" value="PROKAR_LIPOPROTEIN"/>
    <property type="match status" value="1"/>
</dbReference>
<keyword evidence="2" id="KW-1185">Reference proteome</keyword>
<evidence type="ECO:0000313" key="1">
    <source>
        <dbReference type="EMBL" id="OYQ46762.1"/>
    </source>
</evidence>
<sequence>MRKYYPWLIICIIGLAIFIASCSGEDKDEYVPVDPESPVNVDLSTVPYAKLSDYKFFEGDMKLQIPALGVLPYEPISQLFTDYAHKKRFIWMPKGVKATYNGDGKVLEFPTGAVIIKTFYYDNVQPSNTTRIMETRLLIKKEGGWIFAEYIWNDEQTEATLTTEGGTKDVTFVNEYGNLKNVNYRFPSNSACLTCHKIQDSAIPIGPKPQNLNSSYAYADGTKNQLAKWVEMGYLDSNYPAEINTVVDWKDTSKPLETRVRSYIDINCAHCHQEGSHCSYRPMRFAFSESTSNTNLGVCMTPQDPLNDGTSAIISPGRTARSALFSRLNTAEESIRMPLLGRTIVHDEAVQMIQEWINSLPNCN</sequence>
<dbReference type="EMBL" id="NOXX01000159">
    <property type="protein sequence ID" value="OYQ46762.1"/>
    <property type="molecule type" value="Genomic_DNA"/>
</dbReference>